<evidence type="ECO:0000313" key="1">
    <source>
        <dbReference type="EMBL" id="GFR16262.1"/>
    </source>
</evidence>
<keyword evidence="2" id="KW-1185">Reference proteome</keyword>
<evidence type="ECO:0000313" key="2">
    <source>
        <dbReference type="Proteomes" id="UP000887116"/>
    </source>
</evidence>
<name>A0A8X6H396_TRICU</name>
<accession>A0A8X6H396</accession>
<dbReference type="Proteomes" id="UP000887116">
    <property type="component" value="Unassembled WGS sequence"/>
</dbReference>
<sequence length="100" mass="11573">MAQESQPGYRSDNNRNTIFRLSYVMTDVSYSTNHLRVDWLIQPVTKLLCMHVSRILANSLNLERRRKDGYRSVFLAGINCTLTDLLPCDFYFVCCSDVMA</sequence>
<reference evidence="1" key="1">
    <citation type="submission" date="2020-07" db="EMBL/GenBank/DDBJ databases">
        <title>Multicomponent nature underlies the extraordinary mechanical properties of spider dragline silk.</title>
        <authorList>
            <person name="Kono N."/>
            <person name="Nakamura H."/>
            <person name="Mori M."/>
            <person name="Yoshida Y."/>
            <person name="Ohtoshi R."/>
            <person name="Malay A.D."/>
            <person name="Moran D.A.P."/>
            <person name="Tomita M."/>
            <person name="Numata K."/>
            <person name="Arakawa K."/>
        </authorList>
    </citation>
    <scope>NUCLEOTIDE SEQUENCE</scope>
</reference>
<dbReference type="EMBL" id="BMAO01007482">
    <property type="protein sequence ID" value="GFR16262.1"/>
    <property type="molecule type" value="Genomic_DNA"/>
</dbReference>
<dbReference type="AlphaFoldDB" id="A0A8X6H396"/>
<proteinExistence type="predicted"/>
<organism evidence="1 2">
    <name type="scientific">Trichonephila clavata</name>
    <name type="common">Joro spider</name>
    <name type="synonym">Nephila clavata</name>
    <dbReference type="NCBI Taxonomy" id="2740835"/>
    <lineage>
        <taxon>Eukaryota</taxon>
        <taxon>Metazoa</taxon>
        <taxon>Ecdysozoa</taxon>
        <taxon>Arthropoda</taxon>
        <taxon>Chelicerata</taxon>
        <taxon>Arachnida</taxon>
        <taxon>Araneae</taxon>
        <taxon>Araneomorphae</taxon>
        <taxon>Entelegynae</taxon>
        <taxon>Araneoidea</taxon>
        <taxon>Nephilidae</taxon>
        <taxon>Trichonephila</taxon>
    </lineage>
</organism>
<protein>
    <submittedName>
        <fullName evidence="1">Uncharacterized protein</fullName>
    </submittedName>
</protein>
<comment type="caution">
    <text evidence="1">The sequence shown here is derived from an EMBL/GenBank/DDBJ whole genome shotgun (WGS) entry which is preliminary data.</text>
</comment>
<gene>
    <name evidence="1" type="ORF">TNCT_683821</name>
</gene>